<dbReference type="CDD" id="cd00833">
    <property type="entry name" value="PKS"/>
    <property type="match status" value="1"/>
</dbReference>
<dbReference type="InterPro" id="IPR014031">
    <property type="entry name" value="Ketoacyl_synth_C"/>
</dbReference>
<dbReference type="Pfam" id="PF02801">
    <property type="entry name" value="Ketoacyl-synt_C"/>
    <property type="match status" value="1"/>
</dbReference>
<dbReference type="InterPro" id="IPR016039">
    <property type="entry name" value="Thiolase-like"/>
</dbReference>
<dbReference type="Gene3D" id="3.40.366.10">
    <property type="entry name" value="Malonyl-Coenzyme A Acyl Carrier Protein, domain 2"/>
    <property type="match status" value="1"/>
</dbReference>
<dbReference type="InterPro" id="IPR001227">
    <property type="entry name" value="Ac_transferase_dom_sf"/>
</dbReference>
<dbReference type="GO" id="GO:0004312">
    <property type="term" value="F:fatty acid synthase activity"/>
    <property type="evidence" value="ECO:0007669"/>
    <property type="project" value="TreeGrafter"/>
</dbReference>
<dbReference type="SUPFAM" id="SSF53901">
    <property type="entry name" value="Thiolase-like"/>
    <property type="match status" value="1"/>
</dbReference>
<dbReference type="Gene3D" id="3.40.47.10">
    <property type="match status" value="1"/>
</dbReference>
<feature type="domain" description="Ketosynthase family 3 (KS3)" evidence="1">
    <location>
        <begin position="1"/>
        <end position="126"/>
    </location>
</feature>
<feature type="non-terminal residue" evidence="2">
    <location>
        <position position="1"/>
    </location>
</feature>
<dbReference type="Pfam" id="PF16197">
    <property type="entry name" value="KAsynt_C_assoc"/>
    <property type="match status" value="1"/>
</dbReference>
<dbReference type="AlphaFoldDB" id="C7DS92"/>
<organism evidence="2">
    <name type="scientific">Lasiodiplodia sp. MSN026</name>
    <dbReference type="NCBI Taxonomy" id="655920"/>
    <lineage>
        <taxon>Eukaryota</taxon>
        <taxon>Fungi</taxon>
        <taxon>Dikarya</taxon>
        <taxon>Ascomycota</taxon>
        <taxon>Pezizomycotina</taxon>
        <taxon>Dothideomycetes</taxon>
        <taxon>Dothideomycetes incertae sedis</taxon>
        <taxon>Botryosphaeriales</taxon>
        <taxon>Botryosphaeriaceae</taxon>
        <taxon>Lasiodiplodia</taxon>
    </lineage>
</organism>
<dbReference type="InterPro" id="IPR032821">
    <property type="entry name" value="PKS_assoc"/>
</dbReference>
<dbReference type="SMART" id="SM00825">
    <property type="entry name" value="PKS_KS"/>
    <property type="match status" value="1"/>
</dbReference>
<protein>
    <submittedName>
        <fullName evidence="2">Polyketide synthase</fullName>
    </submittedName>
</protein>
<reference evidence="2" key="1">
    <citation type="submission" date="2009-05" db="EMBL/GenBank/DDBJ databases">
        <title>Diversity of reducing type I polyketide synthase genes associated with fungi.</title>
        <authorList>
            <person name="Jumpathong J."/>
            <person name="Fujii I."/>
            <person name="Seshime Y."/>
            <person name="Peberdy J."/>
            <person name="Lumyong S."/>
        </authorList>
    </citation>
    <scope>NUCLEOTIDE SEQUENCE</scope>
    <source>
        <strain evidence="2">MSN026</strain>
    </source>
</reference>
<dbReference type="InterPro" id="IPR050091">
    <property type="entry name" value="PKS_NRPS_Biosynth_Enz"/>
</dbReference>
<feature type="non-terminal residue" evidence="2">
    <location>
        <position position="241"/>
    </location>
</feature>
<sequence>EGHGTGTQAGDATEIAAIGAVFGGEKKGQGRGLRKGPLYVGSVKTNIGHLEAASGLAGVIKAALCLEKGLIPPNANFERANERLELEKWNIKIPQRLEPWPDHCVRRASVSSFGYGGTNGHVILDAAMHHEKKEKLEDRTREQQLQSRLFSISAKDEDAARGAAARLASYVQEKEGEPELFDNLSYTLSARRSRFPWSVSVLATSLEALAGSLSSDVLKPVRNTGTTPRLGFVFTGQGAQW</sequence>
<evidence type="ECO:0000313" key="2">
    <source>
        <dbReference type="EMBL" id="ACT53011.1"/>
    </source>
</evidence>
<dbReference type="EMBL" id="GQ204180">
    <property type="protein sequence ID" value="ACT53011.1"/>
    <property type="molecule type" value="Genomic_DNA"/>
</dbReference>
<dbReference type="InterPro" id="IPR020841">
    <property type="entry name" value="PKS_Beta-ketoAc_synthase_dom"/>
</dbReference>
<accession>C7DS92</accession>
<name>C7DS92_9PEZI</name>
<evidence type="ECO:0000259" key="1">
    <source>
        <dbReference type="PROSITE" id="PS52004"/>
    </source>
</evidence>
<proteinExistence type="predicted"/>
<dbReference type="GO" id="GO:0044550">
    <property type="term" value="P:secondary metabolite biosynthetic process"/>
    <property type="evidence" value="ECO:0007669"/>
    <property type="project" value="TreeGrafter"/>
</dbReference>
<dbReference type="PANTHER" id="PTHR43775">
    <property type="entry name" value="FATTY ACID SYNTHASE"/>
    <property type="match status" value="1"/>
</dbReference>
<dbReference type="GO" id="GO:0006633">
    <property type="term" value="P:fatty acid biosynthetic process"/>
    <property type="evidence" value="ECO:0007669"/>
    <property type="project" value="TreeGrafter"/>
</dbReference>
<dbReference type="PANTHER" id="PTHR43775:SF29">
    <property type="entry name" value="ASPERFURANONE POLYKETIDE SYNTHASE AFOG-RELATED"/>
    <property type="match status" value="1"/>
</dbReference>
<dbReference type="PROSITE" id="PS52004">
    <property type="entry name" value="KS3_2"/>
    <property type="match status" value="1"/>
</dbReference>